<dbReference type="PRINTS" id="PR00038">
    <property type="entry name" value="HTHLUXR"/>
</dbReference>
<keyword evidence="1" id="KW-0805">Transcription regulation</keyword>
<dbReference type="PROSITE" id="PS00622">
    <property type="entry name" value="HTH_LUXR_1"/>
    <property type="match status" value="1"/>
</dbReference>
<dbReference type="SUPFAM" id="SSF52540">
    <property type="entry name" value="P-loop containing nucleoside triphosphate hydrolases"/>
    <property type="match status" value="1"/>
</dbReference>
<dbReference type="CDD" id="cd06170">
    <property type="entry name" value="LuxR_C_like"/>
    <property type="match status" value="1"/>
</dbReference>
<evidence type="ECO:0000259" key="5">
    <source>
        <dbReference type="PROSITE" id="PS50043"/>
    </source>
</evidence>
<protein>
    <recommendedName>
        <fullName evidence="5">HTH luxR-type domain-containing protein</fullName>
    </recommendedName>
</protein>
<dbReference type="GO" id="GO:0006355">
    <property type="term" value="P:regulation of DNA-templated transcription"/>
    <property type="evidence" value="ECO:0007669"/>
    <property type="project" value="InterPro"/>
</dbReference>
<evidence type="ECO:0000256" key="2">
    <source>
        <dbReference type="ARBA" id="ARBA00023125"/>
    </source>
</evidence>
<dbReference type="RefSeq" id="WP_208500304.1">
    <property type="nucleotide sequence ID" value="NZ_JAGFOA010000001.1"/>
</dbReference>
<comment type="caution">
    <text evidence="6">The sequence shown here is derived from an EMBL/GenBank/DDBJ whole genome shotgun (WGS) entry which is preliminary data.</text>
</comment>
<dbReference type="InterPro" id="IPR027417">
    <property type="entry name" value="P-loop_NTPase"/>
</dbReference>
<dbReference type="Pfam" id="PF00196">
    <property type="entry name" value="GerE"/>
    <property type="match status" value="1"/>
</dbReference>
<dbReference type="GO" id="GO:0003677">
    <property type="term" value="F:DNA binding"/>
    <property type="evidence" value="ECO:0007669"/>
    <property type="project" value="UniProtKB-KW"/>
</dbReference>
<dbReference type="SUPFAM" id="SSF46894">
    <property type="entry name" value="C-terminal effector domain of the bipartite response regulators"/>
    <property type="match status" value="1"/>
</dbReference>
<dbReference type="InterPro" id="IPR036388">
    <property type="entry name" value="WH-like_DNA-bd_sf"/>
</dbReference>
<feature type="domain" description="HTH luxR-type" evidence="5">
    <location>
        <begin position="808"/>
        <end position="873"/>
    </location>
</feature>
<feature type="region of interest" description="Disordered" evidence="4">
    <location>
        <begin position="343"/>
        <end position="365"/>
    </location>
</feature>
<dbReference type="InterPro" id="IPR016032">
    <property type="entry name" value="Sig_transdc_resp-reg_C-effctor"/>
</dbReference>
<dbReference type="AlphaFoldDB" id="A0A939QQ83"/>
<accession>A0A939QQ83</accession>
<keyword evidence="7" id="KW-1185">Reference proteome</keyword>
<proteinExistence type="predicted"/>
<reference evidence="6" key="1">
    <citation type="submission" date="2021-03" db="EMBL/GenBank/DDBJ databases">
        <title>Microbacterium sp. nov., a novel actinobacterium isolated from cow dung.</title>
        <authorList>
            <person name="Zhang L."/>
        </authorList>
    </citation>
    <scope>NUCLEOTIDE SEQUENCE</scope>
    <source>
        <strain evidence="6">NEAU-LLB</strain>
    </source>
</reference>
<gene>
    <name evidence="6" type="ORF">J5V96_03895</name>
</gene>
<keyword evidence="2" id="KW-0238">DNA-binding</keyword>
<dbReference type="PROSITE" id="PS50043">
    <property type="entry name" value="HTH_LUXR_2"/>
    <property type="match status" value="1"/>
</dbReference>
<dbReference type="PANTHER" id="PTHR43214">
    <property type="entry name" value="TWO-COMPONENT RESPONSE REGULATOR"/>
    <property type="match status" value="1"/>
</dbReference>
<evidence type="ECO:0000313" key="6">
    <source>
        <dbReference type="EMBL" id="MBO3662651.1"/>
    </source>
</evidence>
<dbReference type="Proteomes" id="UP000680132">
    <property type="component" value="Unassembled WGS sequence"/>
</dbReference>
<dbReference type="SMART" id="SM00421">
    <property type="entry name" value="HTH_LUXR"/>
    <property type="match status" value="1"/>
</dbReference>
<dbReference type="Gene3D" id="1.10.10.10">
    <property type="entry name" value="Winged helix-like DNA-binding domain superfamily/Winged helix DNA-binding domain"/>
    <property type="match status" value="1"/>
</dbReference>
<evidence type="ECO:0000313" key="7">
    <source>
        <dbReference type="Proteomes" id="UP000680132"/>
    </source>
</evidence>
<evidence type="ECO:0000256" key="1">
    <source>
        <dbReference type="ARBA" id="ARBA00023015"/>
    </source>
</evidence>
<evidence type="ECO:0000256" key="4">
    <source>
        <dbReference type="SAM" id="MobiDB-lite"/>
    </source>
</evidence>
<name>A0A939QQ83_9MICO</name>
<sequence>MASRAEALFPGVRDEAVASLRDGVSVSLSGLPGSGRSALTRDITRVLIEAGWDVIEIAGVDGLRGRPLEALAVAGLFDARATGSGTPLAAAVSAIRRAASSGRTAVVVDDADDLDEASTGALAAALRGGVAPVLSVVRIDRAIPGTTLTTAVRPAVRLAVPPLDFPDSTDLIERRCAGPVGVETAARIHAKSGGLPGLIVAITDAGLREGLLVERRGLWRAQGTLASGRLVPVLEPLVAGLDSAHFDALLTLALVGTVDTALARRIVAAPLLERLDDRGLLAFASQDGALVVSVYPPLLAEHLRRDRIGARRLRLLDEIDVSITGRLPDSRHQQLAPMLLGGEPRRSYLPQRGLGADPGDESGRRASADATLNRMVFERMTAETLVRKAKWESRRDVDSAILYALSLMASHGDPAEIEGVLSEAAAAGEDERALVALWRAIVRAAEPGGIDAARSFLAAETPRVGRWAPLLRVIGGHVSLVYDRVEPLPEPPEESAPALVAVSTRMLRAERALATGHPSVAREALAQIDEDDDLAIDASTTVFRTLVRVFSGDLDGAEEEARAHFDEGITRLDPDLITPHGYVLALIHTLRGDERALRAHLSTQLSVGYSSLRYAHFQLGALVTGARVAAGTGRGMSARSLAEQAERSAPALGPFPLMATVHARANARLVDGDAPADVAASFWETAQEAHSRGYLMNALFLGVRAQELHAHPRRVATMREWAAQAEPGGLVAVHLLYAQALSGDDVGAMREAAAELTRHGVHAASLRVQVAAMAVASRGQGEVAEEIARAVRAQAAALGGGYPALAATLLRGQVLTTREHEVARFAADGLSNPEIAERLSVSTRTVENHLYRVFQKLHISDRSALVDVLHGGPRA</sequence>
<dbReference type="PANTHER" id="PTHR43214:SF41">
    <property type="entry name" value="NITRATE_NITRITE RESPONSE REGULATOR PROTEIN NARP"/>
    <property type="match status" value="1"/>
</dbReference>
<evidence type="ECO:0000256" key="3">
    <source>
        <dbReference type="ARBA" id="ARBA00023163"/>
    </source>
</evidence>
<organism evidence="6 7">
    <name type="scientific">Microbacterium stercoris</name>
    <dbReference type="NCBI Taxonomy" id="2820289"/>
    <lineage>
        <taxon>Bacteria</taxon>
        <taxon>Bacillati</taxon>
        <taxon>Actinomycetota</taxon>
        <taxon>Actinomycetes</taxon>
        <taxon>Micrococcales</taxon>
        <taxon>Microbacteriaceae</taxon>
        <taxon>Microbacterium</taxon>
    </lineage>
</organism>
<dbReference type="InterPro" id="IPR000792">
    <property type="entry name" value="Tscrpt_reg_LuxR_C"/>
</dbReference>
<dbReference type="InterPro" id="IPR039420">
    <property type="entry name" value="WalR-like"/>
</dbReference>
<dbReference type="EMBL" id="JAGFOA010000001">
    <property type="protein sequence ID" value="MBO3662651.1"/>
    <property type="molecule type" value="Genomic_DNA"/>
</dbReference>
<keyword evidence="3" id="KW-0804">Transcription</keyword>